<proteinExistence type="predicted"/>
<gene>
    <name evidence="1" type="ORF">C5612_25000</name>
</gene>
<dbReference type="AlphaFoldDB" id="A0A2S8HAM7"/>
<name>A0A2S8HAM7_9PSED</name>
<dbReference type="EMBL" id="PUIN01000016">
    <property type="protein sequence ID" value="PQO99539.1"/>
    <property type="molecule type" value="Genomic_DNA"/>
</dbReference>
<evidence type="ECO:0000313" key="2">
    <source>
        <dbReference type="Proteomes" id="UP000239687"/>
    </source>
</evidence>
<comment type="caution">
    <text evidence="1">The sequence shown here is derived from an EMBL/GenBank/DDBJ whole genome shotgun (WGS) entry which is preliminary data.</text>
</comment>
<protein>
    <submittedName>
        <fullName evidence="1">Uncharacterized protein</fullName>
    </submittedName>
</protein>
<sequence length="65" mass="7713">MNIQRICCLAVRFREQARSHKESAMFCRFLAQSSKLPHVFRRVCFSCKLLWRPWRGWSTTSCGTC</sequence>
<reference evidence="1 2" key="1">
    <citation type="submission" date="2018-02" db="EMBL/GenBank/DDBJ databases">
        <title>Draft genome sequencing of Pseudomonas frederiksbergensis 11-D3.</title>
        <authorList>
            <person name="Zheng B.-X."/>
        </authorList>
    </citation>
    <scope>NUCLEOTIDE SEQUENCE [LARGE SCALE GENOMIC DNA]</scope>
    <source>
        <strain evidence="1 2">11-D3</strain>
    </source>
</reference>
<organism evidence="1 2">
    <name type="scientific">Pseudomonas frederiksbergensis</name>
    <dbReference type="NCBI Taxonomy" id="104087"/>
    <lineage>
        <taxon>Bacteria</taxon>
        <taxon>Pseudomonadati</taxon>
        <taxon>Pseudomonadota</taxon>
        <taxon>Gammaproteobacteria</taxon>
        <taxon>Pseudomonadales</taxon>
        <taxon>Pseudomonadaceae</taxon>
        <taxon>Pseudomonas</taxon>
    </lineage>
</organism>
<dbReference type="Proteomes" id="UP000239687">
    <property type="component" value="Unassembled WGS sequence"/>
</dbReference>
<accession>A0A2S8HAM7</accession>
<evidence type="ECO:0000313" key="1">
    <source>
        <dbReference type="EMBL" id="PQO99539.1"/>
    </source>
</evidence>